<feature type="domain" description="DUF4485" evidence="2">
    <location>
        <begin position="9"/>
        <end position="88"/>
    </location>
</feature>
<reference evidence="3 4" key="1">
    <citation type="journal article" date="2015" name="Nat. Commun.">
        <title>Outbred genome sequencing and CRISPR/Cas9 gene editing in butterflies.</title>
        <authorList>
            <person name="Li X."/>
            <person name="Fan D."/>
            <person name="Zhang W."/>
            <person name="Liu G."/>
            <person name="Zhang L."/>
            <person name="Zhao L."/>
            <person name="Fang X."/>
            <person name="Chen L."/>
            <person name="Dong Y."/>
            <person name="Chen Y."/>
            <person name="Ding Y."/>
            <person name="Zhao R."/>
            <person name="Feng M."/>
            <person name="Zhu Y."/>
            <person name="Feng Y."/>
            <person name="Jiang X."/>
            <person name="Zhu D."/>
            <person name="Xiang H."/>
            <person name="Feng X."/>
            <person name="Li S."/>
            <person name="Wang J."/>
            <person name="Zhang G."/>
            <person name="Kronforst M.R."/>
            <person name="Wang W."/>
        </authorList>
    </citation>
    <scope>NUCLEOTIDE SEQUENCE [LARGE SCALE GENOMIC DNA]</scope>
    <source>
        <strain evidence="3">Ya'a_city_454_Px</strain>
        <tissue evidence="3">Whole body</tissue>
    </source>
</reference>
<accession>A0A194PQF2</accession>
<dbReference type="STRING" id="66420.A0A194PQF2"/>
<dbReference type="InterPro" id="IPR027831">
    <property type="entry name" value="DUF4485"/>
</dbReference>
<protein>
    <recommendedName>
        <fullName evidence="2">DUF4485 domain-containing protein</fullName>
    </recommendedName>
</protein>
<dbReference type="EMBL" id="KQ459597">
    <property type="protein sequence ID" value="KPI95193.1"/>
    <property type="molecule type" value="Genomic_DNA"/>
</dbReference>
<gene>
    <name evidence="3" type="ORF">RR46_12197</name>
</gene>
<evidence type="ECO:0000256" key="1">
    <source>
        <dbReference type="SAM" id="Coils"/>
    </source>
</evidence>
<dbReference type="AlphaFoldDB" id="A0A194PQF2"/>
<feature type="coiled-coil region" evidence="1">
    <location>
        <begin position="194"/>
        <end position="221"/>
    </location>
</feature>
<sequence length="581" mass="66325">MDRDDNANLDVEYNRYLQILHPYIEQLLDLEDIELCNAWIRRLSDNKEDEKTLRNKYLFALCCQLAKGILKHPFCSLPPPNELPMLEEASDDSLSEGGSNFTLGFQNSNGELLIGSTTLSKTILQPKDSDLTAGSHSIQKNVDDIDKEEEDEIKLLTDTLVGSSNSTVANVCYPEILKDLSKFVNSEDNVYLRVNNLIDKLRQIKKQNTLLLKELQALKEESISRQNILQIHCATNTSISIKANDSTEIDTNGNLGTYDVECQNDLGKICQQQSLEIEELKKQHEIELNNIKTAAQREIQDIYEKNIQAIKQEYEIKIKEMKTKHDNEINKLRASLIDVNFEKENIIALKNHELINLRAELEEAKANNSVLRSGFVKACNDFNSETVKEKALEFEKRLYKIEKSKNKHVKAYQMQLASLQRDKCLLDSSLHLQLLKQRTELLTEFTEENQKEILTTVEKLEGKYKEMVANVQASAIQRRIQDQIALETVVHAVYGGGFKSGHTTFKPTHNNVLKSKSLRNQQDNGEDLLASLQLSSVGKNSKDKEISKREDDLVAGFCLDEGKLEELYERVHIPQRDICNN</sequence>
<organism evidence="3 4">
    <name type="scientific">Papilio xuthus</name>
    <name type="common">Asian swallowtail butterfly</name>
    <dbReference type="NCBI Taxonomy" id="66420"/>
    <lineage>
        <taxon>Eukaryota</taxon>
        <taxon>Metazoa</taxon>
        <taxon>Ecdysozoa</taxon>
        <taxon>Arthropoda</taxon>
        <taxon>Hexapoda</taxon>
        <taxon>Insecta</taxon>
        <taxon>Pterygota</taxon>
        <taxon>Neoptera</taxon>
        <taxon>Endopterygota</taxon>
        <taxon>Lepidoptera</taxon>
        <taxon>Glossata</taxon>
        <taxon>Ditrysia</taxon>
        <taxon>Papilionoidea</taxon>
        <taxon>Papilionidae</taxon>
        <taxon>Papilioninae</taxon>
        <taxon>Papilio</taxon>
    </lineage>
</organism>
<proteinExistence type="predicted"/>
<evidence type="ECO:0000313" key="3">
    <source>
        <dbReference type="EMBL" id="KPI95193.1"/>
    </source>
</evidence>
<name>A0A194PQF2_PAPXU</name>
<evidence type="ECO:0000259" key="2">
    <source>
        <dbReference type="Pfam" id="PF14846"/>
    </source>
</evidence>
<dbReference type="Proteomes" id="UP000053268">
    <property type="component" value="Unassembled WGS sequence"/>
</dbReference>
<keyword evidence="1" id="KW-0175">Coiled coil</keyword>
<evidence type="ECO:0000313" key="4">
    <source>
        <dbReference type="Proteomes" id="UP000053268"/>
    </source>
</evidence>
<feature type="coiled-coil region" evidence="1">
    <location>
        <begin position="270"/>
        <end position="374"/>
    </location>
</feature>
<keyword evidence="4" id="KW-1185">Reference proteome</keyword>
<dbReference type="Pfam" id="PF14846">
    <property type="entry name" value="DUF4485"/>
    <property type="match status" value="1"/>
</dbReference>